<dbReference type="AlphaFoldDB" id="A0A7K0GMZ9"/>
<evidence type="ECO:0000313" key="1">
    <source>
        <dbReference type="EMBL" id="MRY60514.1"/>
    </source>
</evidence>
<name>A0A7K0GMZ9_PARDI</name>
<accession>A0A7K0GMZ9</accession>
<dbReference type="InterPro" id="IPR010633">
    <property type="entry name" value="Phage_lambda_GpZ"/>
</dbReference>
<gene>
    <name evidence="1" type="ORF">GKD59_21950</name>
</gene>
<proteinExistence type="predicted"/>
<protein>
    <recommendedName>
        <fullName evidence="3">Phage tail protein</fullName>
    </recommendedName>
</protein>
<comment type="caution">
    <text evidence="1">The sequence shown here is derived from an EMBL/GenBank/DDBJ whole genome shotgun (WGS) entry which is preliminary data.</text>
</comment>
<evidence type="ECO:0008006" key="3">
    <source>
        <dbReference type="Google" id="ProtNLM"/>
    </source>
</evidence>
<dbReference type="Proteomes" id="UP000463337">
    <property type="component" value="Unassembled WGS sequence"/>
</dbReference>
<dbReference type="EMBL" id="WKLT01000038">
    <property type="protein sequence ID" value="MRY60514.1"/>
    <property type="molecule type" value="Genomic_DNA"/>
</dbReference>
<reference evidence="1 2" key="1">
    <citation type="journal article" date="2019" name="Nat. Med.">
        <title>A library of human gut bacterial isolates paired with longitudinal multiomics data enables mechanistic microbiome research.</title>
        <authorList>
            <person name="Poyet M."/>
            <person name="Groussin M."/>
            <person name="Gibbons S.M."/>
            <person name="Avila-Pacheco J."/>
            <person name="Jiang X."/>
            <person name="Kearney S.M."/>
            <person name="Perrotta A.R."/>
            <person name="Berdy B."/>
            <person name="Zhao S."/>
            <person name="Lieberman T.D."/>
            <person name="Swanson P.K."/>
            <person name="Smith M."/>
            <person name="Roesemann S."/>
            <person name="Alexander J.E."/>
            <person name="Rich S.A."/>
            <person name="Livny J."/>
            <person name="Vlamakis H."/>
            <person name="Clish C."/>
            <person name="Bullock K."/>
            <person name="Deik A."/>
            <person name="Scott J."/>
            <person name="Pierce K.A."/>
            <person name="Xavier R.J."/>
            <person name="Alm E.J."/>
        </authorList>
    </citation>
    <scope>NUCLEOTIDE SEQUENCE [LARGE SCALE GENOMIC DNA]</scope>
    <source>
        <strain evidence="1 2">BIOML-A41</strain>
    </source>
</reference>
<organism evidence="1 2">
    <name type="scientific">Parabacteroides distasonis</name>
    <dbReference type="NCBI Taxonomy" id="823"/>
    <lineage>
        <taxon>Bacteria</taxon>
        <taxon>Pseudomonadati</taxon>
        <taxon>Bacteroidota</taxon>
        <taxon>Bacteroidia</taxon>
        <taxon>Bacteroidales</taxon>
        <taxon>Tannerellaceae</taxon>
        <taxon>Parabacteroides</taxon>
    </lineage>
</organism>
<dbReference type="RefSeq" id="WP_053314961.1">
    <property type="nucleotide sequence ID" value="NZ_WKLT01000038.1"/>
</dbReference>
<sequence length="177" mass="20729">MLQLNLQLDQELAYLEAQLMASVPQIQKAIDRALKKTARWLETHSKRELGRELKLPIKVLTVRFQHTFYLKDGEKAVSVWFGLNPVQVRHIGKARQNRRGTRVGKHQFDGAFSAAMKSEHLNVFRRKGRERLPIEVVRLPIEEQSNPIFERYYQRAQGRFTELLRQELNFALNHEGA</sequence>
<dbReference type="Pfam" id="PF06763">
    <property type="entry name" value="Minor_tail_Z"/>
    <property type="match status" value="1"/>
</dbReference>
<evidence type="ECO:0000313" key="2">
    <source>
        <dbReference type="Proteomes" id="UP000463337"/>
    </source>
</evidence>